<dbReference type="SUPFAM" id="SSF57959">
    <property type="entry name" value="Leucine zipper domain"/>
    <property type="match status" value="1"/>
</dbReference>
<dbReference type="GO" id="GO:0001228">
    <property type="term" value="F:DNA-binding transcription activator activity, RNA polymerase II-specific"/>
    <property type="evidence" value="ECO:0007669"/>
    <property type="project" value="TreeGrafter"/>
</dbReference>
<evidence type="ECO:0000256" key="1">
    <source>
        <dbReference type="ARBA" id="ARBA00004049"/>
    </source>
</evidence>
<dbReference type="CDD" id="cd14688">
    <property type="entry name" value="bZIP_YAP"/>
    <property type="match status" value="1"/>
</dbReference>
<comment type="function">
    <text evidence="1">Putative transcription factor.</text>
</comment>
<keyword evidence="4" id="KW-0805">Transcription regulation</keyword>
<protein>
    <recommendedName>
        <fullName evidence="8">Putative transcription factor kapC</fullName>
    </recommendedName>
</protein>
<comment type="similarity">
    <text evidence="3">Belongs to the bZIP family.</text>
</comment>
<feature type="region of interest" description="Disordered" evidence="9">
    <location>
        <begin position="93"/>
        <end position="133"/>
    </location>
</feature>
<dbReference type="InterPro" id="IPR004827">
    <property type="entry name" value="bZIP"/>
</dbReference>
<evidence type="ECO:0000256" key="4">
    <source>
        <dbReference type="ARBA" id="ARBA00023015"/>
    </source>
</evidence>
<sequence>MMLLAAWPPHSAAAPMDPTPPPTAVSNLDWDVSFRDARRRTSSATAPSPTLAPHHQHQPYHQPQHRHTQSQSQSQHREHAHLIPRGEIAMSMHQTAHQGVPTTESQYLGAGTGAISHSDHHPPHHHHHHSSSFEYFTGNNHYMSSPPLQPHFPLGQYYSVQNTESSTSDATFPFAYTSPCSSTSDPMLPASTQATATTLYQDHHPQPLSLPQSHHDEKPSLGDALSPSAVATAAAPTSTRRRRENRYRNAPPGVLSRRRAQNRASQRAYRERKEQRIRDLEQLLREANTREETLAEAYVTLQAELDQLRPGASTSPPSSSQSPCRCGSSTVATTAASKAKSSTEHSPSLPPPPPAAPPPSLPPDSEAATAPVESSSAGPQLGPRAGIKVESAAASFDHLAAQVNHAAASVNLGGGVSYAMPLDMKGFPRQI</sequence>
<feature type="domain" description="BZIP" evidence="10">
    <location>
        <begin position="257"/>
        <end position="309"/>
    </location>
</feature>
<keyword evidence="5" id="KW-0238">DNA-binding</keyword>
<feature type="compositionally biased region" description="Low complexity" evidence="9">
    <location>
        <begin position="309"/>
        <end position="340"/>
    </location>
</feature>
<feature type="region of interest" description="Disordered" evidence="9">
    <location>
        <begin position="203"/>
        <end position="274"/>
    </location>
</feature>
<dbReference type="Proteomes" id="UP000829364">
    <property type="component" value="Chromosome 6"/>
</dbReference>
<evidence type="ECO:0000313" key="11">
    <source>
        <dbReference type="EMBL" id="UNI20560.1"/>
    </source>
</evidence>
<evidence type="ECO:0000256" key="8">
    <source>
        <dbReference type="ARBA" id="ARBA00044067"/>
    </source>
</evidence>
<evidence type="ECO:0000259" key="10">
    <source>
        <dbReference type="PROSITE" id="PS50217"/>
    </source>
</evidence>
<reference evidence="11" key="1">
    <citation type="submission" date="2021-11" db="EMBL/GenBank/DDBJ databases">
        <title>Purpureocillium_takamizusanense_genome.</title>
        <authorList>
            <person name="Nguyen N.-H."/>
        </authorList>
    </citation>
    <scope>NUCLEOTIDE SEQUENCE</scope>
    <source>
        <strain evidence="11">PT3</strain>
    </source>
</reference>
<dbReference type="EMBL" id="CP086359">
    <property type="protein sequence ID" value="UNI20560.1"/>
    <property type="molecule type" value="Genomic_DNA"/>
</dbReference>
<organism evidence="11 12">
    <name type="scientific">Purpureocillium takamizusanense</name>
    <dbReference type="NCBI Taxonomy" id="2060973"/>
    <lineage>
        <taxon>Eukaryota</taxon>
        <taxon>Fungi</taxon>
        <taxon>Dikarya</taxon>
        <taxon>Ascomycota</taxon>
        <taxon>Pezizomycotina</taxon>
        <taxon>Sordariomycetes</taxon>
        <taxon>Hypocreomycetidae</taxon>
        <taxon>Hypocreales</taxon>
        <taxon>Ophiocordycipitaceae</taxon>
        <taxon>Purpureocillium</taxon>
    </lineage>
</organism>
<dbReference type="InterPro" id="IPR050936">
    <property type="entry name" value="AP-1-like"/>
</dbReference>
<dbReference type="PROSITE" id="PS50217">
    <property type="entry name" value="BZIP"/>
    <property type="match status" value="1"/>
</dbReference>
<dbReference type="GO" id="GO:0090575">
    <property type="term" value="C:RNA polymerase II transcription regulator complex"/>
    <property type="evidence" value="ECO:0007669"/>
    <property type="project" value="TreeGrafter"/>
</dbReference>
<dbReference type="GeneID" id="72068585"/>
<dbReference type="PANTHER" id="PTHR40621">
    <property type="entry name" value="TRANSCRIPTION FACTOR KAPC-RELATED"/>
    <property type="match status" value="1"/>
</dbReference>
<feature type="compositionally biased region" description="Pro residues" evidence="9">
    <location>
        <begin position="348"/>
        <end position="362"/>
    </location>
</feature>
<dbReference type="PANTHER" id="PTHR40621:SF11">
    <property type="entry name" value="TRANSCRIPTION FACTOR KAPC-RELATED"/>
    <property type="match status" value="1"/>
</dbReference>
<evidence type="ECO:0000256" key="2">
    <source>
        <dbReference type="ARBA" id="ARBA00004123"/>
    </source>
</evidence>
<dbReference type="InterPro" id="IPR046347">
    <property type="entry name" value="bZIP_sf"/>
</dbReference>
<feature type="compositionally biased region" description="Low complexity" evidence="9">
    <location>
        <begin position="226"/>
        <end position="238"/>
    </location>
</feature>
<proteinExistence type="inferred from homology"/>
<accession>A0A9Q8QIY8</accession>
<dbReference type="Gene3D" id="1.20.5.170">
    <property type="match status" value="1"/>
</dbReference>
<dbReference type="OrthoDB" id="2593073at2759"/>
<keyword evidence="6" id="KW-0804">Transcription</keyword>
<feature type="region of interest" description="Disordered" evidence="9">
    <location>
        <begin position="1"/>
        <end position="79"/>
    </location>
</feature>
<dbReference type="RefSeq" id="XP_047844041.1">
    <property type="nucleotide sequence ID" value="XM_047988050.1"/>
</dbReference>
<dbReference type="KEGG" id="ptkz:JDV02_006636"/>
<comment type="subcellular location">
    <subcellularLocation>
        <location evidence="2">Nucleus</location>
    </subcellularLocation>
</comment>
<dbReference type="PROSITE" id="PS00036">
    <property type="entry name" value="BZIP_BASIC"/>
    <property type="match status" value="1"/>
</dbReference>
<dbReference type="SMART" id="SM00338">
    <property type="entry name" value="BRLZ"/>
    <property type="match status" value="1"/>
</dbReference>
<keyword evidence="12" id="KW-1185">Reference proteome</keyword>
<keyword evidence="7" id="KW-0539">Nucleus</keyword>
<evidence type="ECO:0000256" key="7">
    <source>
        <dbReference type="ARBA" id="ARBA00023242"/>
    </source>
</evidence>
<evidence type="ECO:0000256" key="5">
    <source>
        <dbReference type="ARBA" id="ARBA00023125"/>
    </source>
</evidence>
<feature type="compositionally biased region" description="Low complexity" evidence="9">
    <location>
        <begin position="42"/>
        <end position="53"/>
    </location>
</feature>
<evidence type="ECO:0000256" key="3">
    <source>
        <dbReference type="ARBA" id="ARBA00007163"/>
    </source>
</evidence>
<evidence type="ECO:0000256" key="9">
    <source>
        <dbReference type="SAM" id="MobiDB-lite"/>
    </source>
</evidence>
<gene>
    <name evidence="11" type="ORF">JDV02_006636</name>
</gene>
<feature type="compositionally biased region" description="Polar residues" evidence="9">
    <location>
        <begin position="93"/>
        <end position="106"/>
    </location>
</feature>
<feature type="region of interest" description="Disordered" evidence="9">
    <location>
        <begin position="308"/>
        <end position="386"/>
    </location>
</feature>
<feature type="compositionally biased region" description="Basic residues" evidence="9">
    <location>
        <begin position="54"/>
        <end position="68"/>
    </location>
</feature>
<dbReference type="GO" id="GO:0000976">
    <property type="term" value="F:transcription cis-regulatory region binding"/>
    <property type="evidence" value="ECO:0007669"/>
    <property type="project" value="InterPro"/>
</dbReference>
<dbReference type="AlphaFoldDB" id="A0A9Q8QIY8"/>
<name>A0A9Q8QIY8_9HYPO</name>
<evidence type="ECO:0000313" key="12">
    <source>
        <dbReference type="Proteomes" id="UP000829364"/>
    </source>
</evidence>
<evidence type="ECO:0000256" key="6">
    <source>
        <dbReference type="ARBA" id="ARBA00023163"/>
    </source>
</evidence>